<dbReference type="InterPro" id="IPR005828">
    <property type="entry name" value="MFS_sugar_transport-like"/>
</dbReference>
<comment type="caution">
    <text evidence="6">The sequence shown here is derived from an EMBL/GenBank/DDBJ whole genome shotgun (WGS) entry which is preliminary data.</text>
</comment>
<evidence type="ECO:0000313" key="7">
    <source>
        <dbReference type="Proteomes" id="UP001586593"/>
    </source>
</evidence>
<keyword evidence="3 5" id="KW-1133">Transmembrane helix</keyword>
<evidence type="ECO:0000256" key="4">
    <source>
        <dbReference type="ARBA" id="ARBA00023136"/>
    </source>
</evidence>
<protein>
    <submittedName>
        <fullName evidence="6">Uncharacterized protein</fullName>
    </submittedName>
</protein>
<evidence type="ECO:0000256" key="5">
    <source>
        <dbReference type="SAM" id="Phobius"/>
    </source>
</evidence>
<keyword evidence="2 5" id="KW-0812">Transmembrane</keyword>
<dbReference type="EMBL" id="JAZHXJ010000088">
    <property type="protein sequence ID" value="KAL1875717.1"/>
    <property type="molecule type" value="Genomic_DNA"/>
</dbReference>
<evidence type="ECO:0000313" key="6">
    <source>
        <dbReference type="EMBL" id="KAL1875717.1"/>
    </source>
</evidence>
<accession>A0ABR3XID0</accession>
<proteinExistence type="predicted"/>
<comment type="subcellular location">
    <subcellularLocation>
        <location evidence="1">Membrane</location>
    </subcellularLocation>
</comment>
<keyword evidence="7" id="KW-1185">Reference proteome</keyword>
<dbReference type="Gene3D" id="1.20.1250.20">
    <property type="entry name" value="MFS general substrate transporter like domains"/>
    <property type="match status" value="1"/>
</dbReference>
<organism evidence="6 7">
    <name type="scientific">Phialemonium thermophilum</name>
    <dbReference type="NCBI Taxonomy" id="223376"/>
    <lineage>
        <taxon>Eukaryota</taxon>
        <taxon>Fungi</taxon>
        <taxon>Dikarya</taxon>
        <taxon>Ascomycota</taxon>
        <taxon>Pezizomycotina</taxon>
        <taxon>Sordariomycetes</taxon>
        <taxon>Sordariomycetidae</taxon>
        <taxon>Cephalothecales</taxon>
        <taxon>Cephalothecaceae</taxon>
        <taxon>Phialemonium</taxon>
    </lineage>
</organism>
<reference evidence="6 7" key="1">
    <citation type="journal article" date="2024" name="Commun. Biol.">
        <title>Comparative genomic analysis of thermophilic fungi reveals convergent evolutionary adaptations and gene losses.</title>
        <authorList>
            <person name="Steindorff A.S."/>
            <person name="Aguilar-Pontes M.V."/>
            <person name="Robinson A.J."/>
            <person name="Andreopoulos B."/>
            <person name="LaButti K."/>
            <person name="Kuo A."/>
            <person name="Mondo S."/>
            <person name="Riley R."/>
            <person name="Otillar R."/>
            <person name="Haridas S."/>
            <person name="Lipzen A."/>
            <person name="Grimwood J."/>
            <person name="Schmutz J."/>
            <person name="Clum A."/>
            <person name="Reid I.D."/>
            <person name="Moisan M.C."/>
            <person name="Butler G."/>
            <person name="Nguyen T.T.M."/>
            <person name="Dewar K."/>
            <person name="Conant G."/>
            <person name="Drula E."/>
            <person name="Henrissat B."/>
            <person name="Hansel C."/>
            <person name="Singer S."/>
            <person name="Hutchinson M.I."/>
            <person name="de Vries R.P."/>
            <person name="Natvig D.O."/>
            <person name="Powell A.J."/>
            <person name="Tsang A."/>
            <person name="Grigoriev I.V."/>
        </authorList>
    </citation>
    <scope>NUCLEOTIDE SEQUENCE [LARGE SCALE GENOMIC DNA]</scope>
    <source>
        <strain evidence="6 7">ATCC 24622</strain>
    </source>
</reference>
<feature type="transmembrane region" description="Helical" evidence="5">
    <location>
        <begin position="113"/>
        <end position="131"/>
    </location>
</feature>
<dbReference type="Pfam" id="PF00083">
    <property type="entry name" value="Sugar_tr"/>
    <property type="match status" value="1"/>
</dbReference>
<evidence type="ECO:0000256" key="2">
    <source>
        <dbReference type="ARBA" id="ARBA00022692"/>
    </source>
</evidence>
<evidence type="ECO:0000256" key="3">
    <source>
        <dbReference type="ARBA" id="ARBA00022989"/>
    </source>
</evidence>
<keyword evidence="4 5" id="KW-0472">Membrane</keyword>
<dbReference type="InterPro" id="IPR036259">
    <property type="entry name" value="MFS_trans_sf"/>
</dbReference>
<feature type="transmembrane region" description="Helical" evidence="5">
    <location>
        <begin position="87"/>
        <end position="107"/>
    </location>
</feature>
<name>A0ABR3XID0_9PEZI</name>
<gene>
    <name evidence="6" type="ORF">VTK73DRAFT_9906</name>
</gene>
<dbReference type="Proteomes" id="UP001586593">
    <property type="component" value="Unassembled WGS sequence"/>
</dbReference>
<evidence type="ECO:0000256" key="1">
    <source>
        <dbReference type="ARBA" id="ARBA00004370"/>
    </source>
</evidence>
<sequence length="135" mass="15114">MGLSGLQRRIVFTFTCGVLYLLHSYDWKKGFISELNASGDYSDVVKNATSLVPKTARPIFSLTTGDCRRQSETLPAKTREIFRSFQYLMVCFGASVSYWINYGLSYASGQFEGRFAVAVQIVFAVILIALVSRVK</sequence>